<organism evidence="1 2">
    <name type="scientific">Nicrophorus vespilloides</name>
    <name type="common">Boreal carrion beetle</name>
    <dbReference type="NCBI Taxonomy" id="110193"/>
    <lineage>
        <taxon>Eukaryota</taxon>
        <taxon>Metazoa</taxon>
        <taxon>Ecdysozoa</taxon>
        <taxon>Arthropoda</taxon>
        <taxon>Hexapoda</taxon>
        <taxon>Insecta</taxon>
        <taxon>Pterygota</taxon>
        <taxon>Neoptera</taxon>
        <taxon>Endopterygota</taxon>
        <taxon>Coleoptera</taxon>
        <taxon>Polyphaga</taxon>
        <taxon>Staphyliniformia</taxon>
        <taxon>Silphidae</taxon>
        <taxon>Nicrophorinae</taxon>
        <taxon>Nicrophorus</taxon>
    </lineage>
</organism>
<accession>A0ABM1MCZ4</accession>
<reference evidence="2" key="1">
    <citation type="submission" date="2025-08" db="UniProtKB">
        <authorList>
            <consortium name="RefSeq"/>
        </authorList>
    </citation>
    <scope>IDENTIFICATION</scope>
    <source>
        <tissue evidence="2">Whole Larva</tissue>
    </source>
</reference>
<gene>
    <name evidence="2" type="primary">LOC108559620</name>
</gene>
<evidence type="ECO:0000313" key="1">
    <source>
        <dbReference type="Proteomes" id="UP000695000"/>
    </source>
</evidence>
<dbReference type="Proteomes" id="UP000695000">
    <property type="component" value="Unplaced"/>
</dbReference>
<dbReference type="RefSeq" id="XP_017772444.1">
    <property type="nucleotide sequence ID" value="XM_017916955.1"/>
</dbReference>
<sequence>MEETVGTKQVRFNLLMMSTSINVFRVVKVIKERTKEREYCNIVEQNKMKYFYDPYLYANFVRYTTDNEETRAWWNDRYHAENNCWNCLHRIAEDMRDIFLRIKYIFMSEGHKRAFMALYYKEPFWHLVKTLKESMEIANNHKDTLKMNMTHYELLQKMREQDYVINDFYDKILDVQKYFQILSKLIRPIMEDFEQKRADLQTHIDLTL</sequence>
<evidence type="ECO:0000313" key="2">
    <source>
        <dbReference type="RefSeq" id="XP_017772444.1"/>
    </source>
</evidence>
<dbReference type="GeneID" id="108559620"/>
<name>A0ABM1MCZ4_NICVS</name>
<proteinExistence type="predicted"/>
<protein>
    <submittedName>
        <fullName evidence="2">Uncharacterized protein LOC108559620</fullName>
    </submittedName>
</protein>
<keyword evidence="1" id="KW-1185">Reference proteome</keyword>